<gene>
    <name evidence="1" type="ORF">P872_02485</name>
</gene>
<protein>
    <submittedName>
        <fullName evidence="1">Uncharacterized protein</fullName>
    </submittedName>
</protein>
<organism evidence="1 2">
    <name type="scientific">Rhodonellum psychrophilum GCM71 = DSM 17998</name>
    <dbReference type="NCBI Taxonomy" id="1123057"/>
    <lineage>
        <taxon>Bacteria</taxon>
        <taxon>Pseudomonadati</taxon>
        <taxon>Bacteroidota</taxon>
        <taxon>Cytophagia</taxon>
        <taxon>Cytophagales</taxon>
        <taxon>Cytophagaceae</taxon>
        <taxon>Rhodonellum</taxon>
    </lineage>
</organism>
<evidence type="ECO:0000313" key="2">
    <source>
        <dbReference type="Proteomes" id="UP000016843"/>
    </source>
</evidence>
<dbReference type="EMBL" id="AWXR01000010">
    <property type="protein sequence ID" value="ERM83685.1"/>
    <property type="molecule type" value="Genomic_DNA"/>
</dbReference>
<accession>U5BSX1</accession>
<dbReference type="Proteomes" id="UP000016843">
    <property type="component" value="Unassembled WGS sequence"/>
</dbReference>
<comment type="caution">
    <text evidence="1">The sequence shown here is derived from an EMBL/GenBank/DDBJ whole genome shotgun (WGS) entry which is preliminary data.</text>
</comment>
<keyword evidence="2" id="KW-1185">Reference proteome</keyword>
<reference evidence="1 2" key="1">
    <citation type="journal article" date="2013" name="Genome Announc.">
        <title>Draft Genome Sequence of the Psychrophilic and Alkaliphilic Rhodonellum psychrophilum Strain GCM71T.</title>
        <authorList>
            <person name="Hauptmann A.L."/>
            <person name="Glaring M.A."/>
            <person name="Hallin P.F."/>
            <person name="Prieme A."/>
            <person name="Stougaard P."/>
        </authorList>
    </citation>
    <scope>NUCLEOTIDE SEQUENCE [LARGE SCALE GENOMIC DNA]</scope>
    <source>
        <strain evidence="1 2">GCM71</strain>
    </source>
</reference>
<dbReference type="AlphaFoldDB" id="U5BSX1"/>
<evidence type="ECO:0000313" key="1">
    <source>
        <dbReference type="EMBL" id="ERM83685.1"/>
    </source>
</evidence>
<name>U5BSX1_9BACT</name>
<sequence>MLKSGHVLGNNYPVLGQQYTTKLKMRAFFGTKFPLAQVKKT</sequence>
<proteinExistence type="predicted"/>